<evidence type="ECO:0000313" key="5">
    <source>
        <dbReference type="EMBL" id="SEL57885.1"/>
    </source>
</evidence>
<name>A0A1H7RD12_STRJI</name>
<dbReference type="eggNOG" id="COG0640">
    <property type="taxonomic scope" value="Bacteria"/>
</dbReference>
<dbReference type="InterPro" id="IPR036388">
    <property type="entry name" value="WH-like_DNA-bd_sf"/>
</dbReference>
<keyword evidence="1" id="KW-0805">Transcription regulation</keyword>
<evidence type="ECO:0000313" key="6">
    <source>
        <dbReference type="Proteomes" id="UP000183015"/>
    </source>
</evidence>
<keyword evidence="2 5" id="KW-0238">DNA-binding</keyword>
<feature type="domain" description="HTH arsR-type" evidence="4">
    <location>
        <begin position="33"/>
        <end position="128"/>
    </location>
</feature>
<organism evidence="5 6">
    <name type="scientific">Streptacidiphilus jiangxiensis</name>
    <dbReference type="NCBI Taxonomy" id="235985"/>
    <lineage>
        <taxon>Bacteria</taxon>
        <taxon>Bacillati</taxon>
        <taxon>Actinomycetota</taxon>
        <taxon>Actinomycetes</taxon>
        <taxon>Kitasatosporales</taxon>
        <taxon>Streptomycetaceae</taxon>
        <taxon>Streptacidiphilus</taxon>
    </lineage>
</organism>
<dbReference type="STRING" id="235985.SAMN05414137_11051"/>
<dbReference type="InterPro" id="IPR000835">
    <property type="entry name" value="HTH_MarR-typ"/>
</dbReference>
<proteinExistence type="predicted"/>
<dbReference type="InterPro" id="IPR051011">
    <property type="entry name" value="Metal_resp_trans_reg"/>
</dbReference>
<dbReference type="Proteomes" id="UP000183015">
    <property type="component" value="Unassembled WGS sequence"/>
</dbReference>
<dbReference type="PRINTS" id="PR00778">
    <property type="entry name" value="HTHARSR"/>
</dbReference>
<dbReference type="PANTHER" id="PTHR43132">
    <property type="entry name" value="ARSENICAL RESISTANCE OPERON REPRESSOR ARSR-RELATED"/>
    <property type="match status" value="1"/>
</dbReference>
<evidence type="ECO:0000259" key="4">
    <source>
        <dbReference type="PROSITE" id="PS50987"/>
    </source>
</evidence>
<keyword evidence="3" id="KW-0804">Transcription</keyword>
<keyword evidence="6" id="KW-1185">Reference proteome</keyword>
<dbReference type="AlphaFoldDB" id="A0A1H7RD12"/>
<dbReference type="GO" id="GO:0003677">
    <property type="term" value="F:DNA binding"/>
    <property type="evidence" value="ECO:0007669"/>
    <property type="project" value="UniProtKB-KW"/>
</dbReference>
<dbReference type="Pfam" id="PF12802">
    <property type="entry name" value="MarR_2"/>
    <property type="match status" value="1"/>
</dbReference>
<dbReference type="InterPro" id="IPR036390">
    <property type="entry name" value="WH_DNA-bd_sf"/>
</dbReference>
<dbReference type="SUPFAM" id="SSF46785">
    <property type="entry name" value="Winged helix' DNA-binding domain"/>
    <property type="match status" value="1"/>
</dbReference>
<evidence type="ECO:0000256" key="2">
    <source>
        <dbReference type="ARBA" id="ARBA00023125"/>
    </source>
</evidence>
<dbReference type="InterPro" id="IPR001845">
    <property type="entry name" value="HTH_ArsR_DNA-bd_dom"/>
</dbReference>
<dbReference type="InterPro" id="IPR011991">
    <property type="entry name" value="ArsR-like_HTH"/>
</dbReference>
<dbReference type="PROSITE" id="PS50987">
    <property type="entry name" value="HTH_ARSR_2"/>
    <property type="match status" value="1"/>
</dbReference>
<gene>
    <name evidence="5" type="ORF">SAMN05414137_11051</name>
</gene>
<dbReference type="Gene3D" id="1.10.10.10">
    <property type="entry name" value="Winged helix-like DNA-binding domain superfamily/Winged helix DNA-binding domain"/>
    <property type="match status" value="1"/>
</dbReference>
<dbReference type="PANTHER" id="PTHR43132:SF6">
    <property type="entry name" value="HTH-TYPE TRANSCRIPTIONAL REPRESSOR CZRA"/>
    <property type="match status" value="1"/>
</dbReference>
<accession>A0A1H7RD12</accession>
<evidence type="ECO:0000256" key="3">
    <source>
        <dbReference type="ARBA" id="ARBA00023163"/>
    </source>
</evidence>
<dbReference type="CDD" id="cd00090">
    <property type="entry name" value="HTH_ARSR"/>
    <property type="match status" value="1"/>
</dbReference>
<dbReference type="SMART" id="SM00418">
    <property type="entry name" value="HTH_ARSR"/>
    <property type="match status" value="1"/>
</dbReference>
<dbReference type="GO" id="GO:0003700">
    <property type="term" value="F:DNA-binding transcription factor activity"/>
    <property type="evidence" value="ECO:0007669"/>
    <property type="project" value="InterPro"/>
</dbReference>
<dbReference type="EMBL" id="FOAZ01000010">
    <property type="protein sequence ID" value="SEL57885.1"/>
    <property type="molecule type" value="Genomic_DNA"/>
</dbReference>
<reference evidence="6" key="1">
    <citation type="submission" date="2016-10" db="EMBL/GenBank/DDBJ databases">
        <authorList>
            <person name="Varghese N."/>
        </authorList>
    </citation>
    <scope>NUCLEOTIDE SEQUENCE [LARGE SCALE GENOMIC DNA]</scope>
    <source>
        <strain evidence="6">DSM 45096 / BCRC 16803 / CGMCC 4.1857 / CIP 109030 / JCM 12277 / KCTC 19219 / NBRC 100920 / 33214</strain>
    </source>
</reference>
<sequence>MARMHLLPADRAHRKAIDDHTVCAAIEGIEGVGGPDALDAWAERFSLLSEPHRLTVLLALHHAGPIAVTDLATATGISDTAVSQILRLLRVSGSAAAEKDGRIVRYRLTDPLLATLLDGVHAPATPSAGAVE</sequence>
<evidence type="ECO:0000256" key="1">
    <source>
        <dbReference type="ARBA" id="ARBA00023015"/>
    </source>
</evidence>
<protein>
    <submittedName>
        <fullName evidence="5">DNA-binding transcriptional regulator, ArsR family</fullName>
    </submittedName>
</protein>
<dbReference type="NCBIfam" id="NF033788">
    <property type="entry name" value="HTH_metalloreg"/>
    <property type="match status" value="1"/>
</dbReference>